<dbReference type="InterPro" id="IPR050982">
    <property type="entry name" value="Auxin_biosynth/cation_transpt"/>
</dbReference>
<evidence type="ECO:0000313" key="8">
    <source>
        <dbReference type="RefSeq" id="XP_015087311.2"/>
    </source>
</evidence>
<reference evidence="8" key="2">
    <citation type="submission" date="2025-08" db="UniProtKB">
        <authorList>
            <consortium name="RefSeq"/>
        </authorList>
    </citation>
    <scope>IDENTIFICATION</scope>
</reference>
<dbReference type="PANTHER" id="PTHR43539">
    <property type="entry name" value="FLAVIN-BINDING MONOOXYGENASE-LIKE PROTEIN (AFU_ORTHOLOGUE AFUA_4G09220)"/>
    <property type="match status" value="1"/>
</dbReference>
<evidence type="ECO:0000256" key="1">
    <source>
        <dbReference type="ARBA" id="ARBA00001974"/>
    </source>
</evidence>
<proteinExistence type="inferred from homology"/>
<keyword evidence="4" id="KW-0274">FAD</keyword>
<evidence type="ECO:0000256" key="2">
    <source>
        <dbReference type="ARBA" id="ARBA00009183"/>
    </source>
</evidence>
<comment type="cofactor">
    <cofactor evidence="1">
        <name>FAD</name>
        <dbReference type="ChEBI" id="CHEBI:57692"/>
    </cofactor>
</comment>
<dbReference type="Proteomes" id="UP000694930">
    <property type="component" value="Chromosome 9"/>
</dbReference>
<keyword evidence="6" id="KW-0560">Oxidoreductase</keyword>
<evidence type="ECO:0000256" key="3">
    <source>
        <dbReference type="ARBA" id="ARBA00022630"/>
    </source>
</evidence>
<evidence type="ECO:0000313" key="7">
    <source>
        <dbReference type="Proteomes" id="UP000694930"/>
    </source>
</evidence>
<protein>
    <submittedName>
        <fullName evidence="8">Uncharacterized protein LOC107030556</fullName>
    </submittedName>
</protein>
<dbReference type="PANTHER" id="PTHR43539:SF11">
    <property type="entry name" value="INDOLE-3-PYRUVATE MONOOXYGENASE YUCCA8-RELATED"/>
    <property type="match status" value="1"/>
</dbReference>
<dbReference type="RefSeq" id="XP_015087311.2">
    <property type="nucleotide sequence ID" value="XM_015231825.2"/>
</dbReference>
<accession>A0ABM1HLJ7</accession>
<keyword evidence="7" id="KW-1185">Reference proteome</keyword>
<evidence type="ECO:0000256" key="6">
    <source>
        <dbReference type="ARBA" id="ARBA00023002"/>
    </source>
</evidence>
<evidence type="ECO:0000256" key="5">
    <source>
        <dbReference type="ARBA" id="ARBA00022857"/>
    </source>
</evidence>
<keyword evidence="3" id="KW-0285">Flavoprotein</keyword>
<organism evidence="7 8">
    <name type="scientific">Solanum pennellii</name>
    <name type="common">Tomato</name>
    <name type="synonym">Lycopersicon pennellii</name>
    <dbReference type="NCBI Taxonomy" id="28526"/>
    <lineage>
        <taxon>Eukaryota</taxon>
        <taxon>Viridiplantae</taxon>
        <taxon>Streptophyta</taxon>
        <taxon>Embryophyta</taxon>
        <taxon>Tracheophyta</taxon>
        <taxon>Spermatophyta</taxon>
        <taxon>Magnoliopsida</taxon>
        <taxon>eudicotyledons</taxon>
        <taxon>Gunneridae</taxon>
        <taxon>Pentapetalae</taxon>
        <taxon>asterids</taxon>
        <taxon>lamiids</taxon>
        <taxon>Solanales</taxon>
        <taxon>Solanaceae</taxon>
        <taxon>Solanoideae</taxon>
        <taxon>Solaneae</taxon>
        <taxon>Solanum</taxon>
        <taxon>Solanum subgen. Lycopersicon</taxon>
    </lineage>
</organism>
<reference evidence="7" key="1">
    <citation type="journal article" date="2014" name="Nat. Genet.">
        <title>The genome of the stress-tolerant wild tomato species Solanum pennellii.</title>
        <authorList>
            <person name="Bolger A."/>
            <person name="Scossa F."/>
            <person name="Bolger M.E."/>
            <person name="Lanz C."/>
            <person name="Maumus F."/>
            <person name="Tohge T."/>
            <person name="Quesneville H."/>
            <person name="Alseekh S."/>
            <person name="Sorensen I."/>
            <person name="Lichtenstein G."/>
            <person name="Fich E.A."/>
            <person name="Conte M."/>
            <person name="Keller H."/>
            <person name="Schneeberger K."/>
            <person name="Schwacke R."/>
            <person name="Ofner I."/>
            <person name="Vrebalov J."/>
            <person name="Xu Y."/>
            <person name="Osorio S."/>
            <person name="Aflitos S.A."/>
            <person name="Schijlen E."/>
            <person name="Jimenez-Gomez J.M."/>
            <person name="Ryngajllo M."/>
            <person name="Kimura S."/>
            <person name="Kumar R."/>
            <person name="Koenig D."/>
            <person name="Headland L.R."/>
            <person name="Maloof J.N."/>
            <person name="Sinha N."/>
            <person name="van Ham R.C."/>
            <person name="Lankhorst R.K."/>
            <person name="Mao L."/>
            <person name="Vogel A."/>
            <person name="Arsova B."/>
            <person name="Panstruga R."/>
            <person name="Fei Z."/>
            <person name="Rose J.K."/>
            <person name="Zamir D."/>
            <person name="Carrari F."/>
            <person name="Giovannoni J.J."/>
            <person name="Weigel D."/>
            <person name="Usadel B."/>
            <person name="Fernie A.R."/>
        </authorList>
    </citation>
    <scope>NUCLEOTIDE SEQUENCE [LARGE SCALE GENOMIC DNA]</scope>
    <source>
        <strain evidence="7">cv. LA0716</strain>
    </source>
</reference>
<sequence length="193" mass="22173">MKISALLYVYRQTPLPSPFYSLQQTNKEKFKIAKMFSFSDNDNRGVILERAHCIASFWQKKTYHRLKLHACDYYKSSRRKIRVVDIGALEKIRSGKVEVVPGIFNKFSCATITGLRSDPSSMGHVESRVNQQGTRNVPYWLKESEFLCKNDYPKAQFPNNGKCRVGFEKRSLAGASAFIRKGQNSAHTISFKY</sequence>
<name>A0ABM1HLJ7_SOLPN</name>
<dbReference type="GeneID" id="107030556"/>
<comment type="similarity">
    <text evidence="2">Belongs to the FMO family.</text>
</comment>
<evidence type="ECO:0000256" key="4">
    <source>
        <dbReference type="ARBA" id="ARBA00022827"/>
    </source>
</evidence>
<gene>
    <name evidence="8" type="primary">LOC107030556</name>
</gene>
<keyword evidence="5" id="KW-0521">NADP</keyword>